<organism evidence="1 2">
    <name type="scientific">Cytobacillus firmus</name>
    <name type="common">Bacillus firmus</name>
    <dbReference type="NCBI Taxonomy" id="1399"/>
    <lineage>
        <taxon>Bacteria</taxon>
        <taxon>Bacillati</taxon>
        <taxon>Bacillota</taxon>
        <taxon>Bacilli</taxon>
        <taxon>Bacillales</taxon>
        <taxon>Bacillaceae</taxon>
        <taxon>Cytobacillus</taxon>
    </lineage>
</organism>
<sequence length="53" mass="6521">MQKIEITNRISGNKLHIKYQRLIDPSVHFIYKLNYFLINPKKFQNKKVFDKRL</sequence>
<dbReference type="AlphaFoldDB" id="A0A800NFI0"/>
<accession>A0A800NFI0</accession>
<comment type="caution">
    <text evidence="1">The sequence shown here is derived from an EMBL/GenBank/DDBJ whole genome shotgun (WGS) entry which is preliminary data.</text>
</comment>
<evidence type="ECO:0000313" key="1">
    <source>
        <dbReference type="EMBL" id="KAF0825685.1"/>
    </source>
</evidence>
<dbReference type="Proteomes" id="UP000465778">
    <property type="component" value="Unassembled WGS sequence"/>
</dbReference>
<dbReference type="EMBL" id="VDEM01000002">
    <property type="protein sequence ID" value="KAF0825685.1"/>
    <property type="molecule type" value="Genomic_DNA"/>
</dbReference>
<proteinExistence type="predicted"/>
<reference evidence="1 2" key="1">
    <citation type="journal article" date="2020" name="G3 (Bethesda)">
        <title>Whole Genome Sequencing and Comparative Genomics of Two Nematicidal Bacillus Strains Reveals a Wide Range of Possible Virulence Factors.</title>
        <authorList>
            <person name="Susic N."/>
            <person name="Janezic S."/>
            <person name="Rupnik M."/>
            <person name="Geric Stare B."/>
        </authorList>
    </citation>
    <scope>NUCLEOTIDE SEQUENCE [LARGE SCALE GENOMIC DNA]</scope>
    <source>
        <strain evidence="1 2">I-1582</strain>
    </source>
</reference>
<gene>
    <name evidence="1" type="ORF">KIS1582_0358</name>
</gene>
<evidence type="ECO:0000313" key="2">
    <source>
        <dbReference type="Proteomes" id="UP000465778"/>
    </source>
</evidence>
<protein>
    <submittedName>
        <fullName evidence="1">Uncharacterized protein</fullName>
    </submittedName>
</protein>
<name>A0A800NFI0_CYTFI</name>